<dbReference type="OrthoDB" id="15696at10239"/>
<reference evidence="1 2" key="1">
    <citation type="journal article" date="2011" name="BMC Genomics">
        <title>Characterization and genome sequencing of two Propionibacterium acnes phages displaying pseudolysogeny.</title>
        <authorList>
            <person name="Lood R."/>
            <person name="Collin M."/>
        </authorList>
    </citation>
    <scope>NUCLEOTIDE SEQUENCE [LARGE SCALE GENOMIC DNA]</scope>
</reference>
<dbReference type="GeneID" id="10498677"/>
<keyword evidence="2" id="KW-1185">Reference proteome</keyword>
<accession>F4MII7</accession>
<evidence type="ECO:0000313" key="2">
    <source>
        <dbReference type="Proteomes" id="UP000008739"/>
    </source>
</evidence>
<proteinExistence type="predicted"/>
<protein>
    <submittedName>
        <fullName evidence="1">Gp43</fullName>
    </submittedName>
</protein>
<dbReference type="EMBL" id="FJ706171">
    <property type="protein sequence ID" value="ACX30836.1"/>
    <property type="molecule type" value="Genomic_DNA"/>
</dbReference>
<evidence type="ECO:0000313" key="1">
    <source>
        <dbReference type="EMBL" id="ACX30836.1"/>
    </source>
</evidence>
<dbReference type="RefSeq" id="YP_004414792.1">
    <property type="nucleotide sequence ID" value="NC_015454.1"/>
</dbReference>
<sequence length="103" mass="11657">MQKIADHFTQLYTPASYDCPTPFDLTRLENLPCDHMDFEGLAETFRQSGKAKFHKLRAGRLIASDGPGFTQDEWKPLTGGEATQLYWNVSRINVGHLLTLCAR</sequence>
<gene>
    <name evidence="1" type="ORF">PaP-PAD20_gp43</name>
</gene>
<name>F4MII7_9CAUD</name>
<organism evidence="1 2">
    <name type="scientific">Propionibacterium phage PAD20</name>
    <dbReference type="NCBI Taxonomy" id="504501"/>
    <lineage>
        <taxon>Viruses</taxon>
        <taxon>Duplodnaviria</taxon>
        <taxon>Heunggongvirae</taxon>
        <taxon>Uroviricota</taxon>
        <taxon>Caudoviricetes</taxon>
        <taxon>Pahexavirus</taxon>
        <taxon>Pahexavirus PAD20</taxon>
    </lineage>
</organism>
<dbReference type="KEGG" id="vg:10498677"/>
<dbReference type="Proteomes" id="UP000008739">
    <property type="component" value="Segment"/>
</dbReference>